<dbReference type="AlphaFoldDB" id="A0A1S2VG82"/>
<proteinExistence type="predicted"/>
<evidence type="ECO:0008006" key="4">
    <source>
        <dbReference type="Google" id="ProtNLM"/>
    </source>
</evidence>
<gene>
    <name evidence="2" type="ORF">BLX24_18165</name>
</gene>
<evidence type="ECO:0000313" key="3">
    <source>
        <dbReference type="Proteomes" id="UP000181790"/>
    </source>
</evidence>
<reference evidence="2 3" key="1">
    <citation type="submission" date="2016-10" db="EMBL/GenBank/DDBJ databases">
        <title>Arsenicibacter rosenii gen. nov., sp. nov., an efficient arsenic-methylating bacterium isolated from an arsenic-contaminated paddy soil.</title>
        <authorList>
            <person name="Huang K."/>
        </authorList>
    </citation>
    <scope>NUCLEOTIDE SEQUENCE [LARGE SCALE GENOMIC DNA]</scope>
    <source>
        <strain evidence="2 3">SM-1</strain>
    </source>
</reference>
<keyword evidence="1" id="KW-0732">Signal</keyword>
<name>A0A1S2VG82_9BACT</name>
<accession>A0A1S2VG82</accession>
<evidence type="ECO:0000256" key="1">
    <source>
        <dbReference type="SAM" id="SignalP"/>
    </source>
</evidence>
<dbReference type="RefSeq" id="WP_071504707.1">
    <property type="nucleotide sequence ID" value="NZ_MORL01000010.1"/>
</dbReference>
<evidence type="ECO:0000313" key="2">
    <source>
        <dbReference type="EMBL" id="OIN57767.1"/>
    </source>
</evidence>
<dbReference type="EMBL" id="MORL01000010">
    <property type="protein sequence ID" value="OIN57767.1"/>
    <property type="molecule type" value="Genomic_DNA"/>
</dbReference>
<organism evidence="2 3">
    <name type="scientific">Arsenicibacter rosenii</name>
    <dbReference type="NCBI Taxonomy" id="1750698"/>
    <lineage>
        <taxon>Bacteria</taxon>
        <taxon>Pseudomonadati</taxon>
        <taxon>Bacteroidota</taxon>
        <taxon>Cytophagia</taxon>
        <taxon>Cytophagales</taxon>
        <taxon>Spirosomataceae</taxon>
        <taxon>Arsenicibacter</taxon>
    </lineage>
</organism>
<comment type="caution">
    <text evidence="2">The sequence shown here is derived from an EMBL/GenBank/DDBJ whole genome shotgun (WGS) entry which is preliminary data.</text>
</comment>
<feature type="chain" id="PRO_5010266176" description="Secretion system C-terminal sorting domain-containing protein" evidence="1">
    <location>
        <begin position="23"/>
        <end position="368"/>
    </location>
</feature>
<dbReference type="OrthoDB" id="1490051at2"/>
<keyword evidence="3" id="KW-1185">Reference proteome</keyword>
<feature type="signal peptide" evidence="1">
    <location>
        <begin position="1"/>
        <end position="22"/>
    </location>
</feature>
<sequence>MKLVIFLIVSLLASVFGSLVLAQTPFTVTWGFDGNTGAVSSSPNVQGSGANLTGVNLSGISPYAPGQSGQAGNIQNWSVSTCNYSEFVQITLQPLNGEKMTLTGLSFFFNRSNAGPQEVYVRSGADGFSGDIGAFAVTDSYQQANIGLSYANVAGSISFRIYACKLISQGGTLRLDNIVVSGTVTQTPTPVSLLYFRAQPEQNGVQTEWATIQEDKASHFVVQRSRDGRAYERIHEQPATGGTQIRQQYTFRDKQPLEGTSYYQLLQLDSDGRELAMKPVPVTVKTNRPLAVVAPNPASPTGIGMVLQQAIRPEVSVLTTNGRPVTGQWRQTGMQTGQWIPDQPLSPGLYWLVLIEEGTKQVIAVLVK</sequence>
<dbReference type="Proteomes" id="UP000181790">
    <property type="component" value="Unassembled WGS sequence"/>
</dbReference>
<protein>
    <recommendedName>
        <fullName evidence="4">Secretion system C-terminal sorting domain-containing protein</fullName>
    </recommendedName>
</protein>